<feature type="region of interest" description="Disordered" evidence="1">
    <location>
        <begin position="68"/>
        <end position="89"/>
    </location>
</feature>
<feature type="compositionally biased region" description="Acidic residues" evidence="1">
    <location>
        <begin position="117"/>
        <end position="127"/>
    </location>
</feature>
<dbReference type="PANTHER" id="PTHR37171">
    <property type="entry name" value="SERINE/THREONINE-PROTEIN KINASE YRZF-RELATED"/>
    <property type="match status" value="1"/>
</dbReference>
<accession>A0A836BZC3</accession>
<protein>
    <recommendedName>
        <fullName evidence="2">Protein kinase domain-containing protein</fullName>
    </recommendedName>
</protein>
<dbReference type="PROSITE" id="PS50011">
    <property type="entry name" value="PROTEIN_KINASE_DOM"/>
    <property type="match status" value="1"/>
</dbReference>
<feature type="compositionally biased region" description="Low complexity" evidence="1">
    <location>
        <begin position="803"/>
        <end position="821"/>
    </location>
</feature>
<feature type="compositionally biased region" description="Basic and acidic residues" evidence="1">
    <location>
        <begin position="716"/>
        <end position="730"/>
    </location>
</feature>
<evidence type="ECO:0000313" key="3">
    <source>
        <dbReference type="EMBL" id="KAG2493224.1"/>
    </source>
</evidence>
<evidence type="ECO:0000259" key="2">
    <source>
        <dbReference type="PROSITE" id="PS50011"/>
    </source>
</evidence>
<dbReference type="InterPro" id="IPR008266">
    <property type="entry name" value="Tyr_kinase_AS"/>
</dbReference>
<reference evidence="3" key="1">
    <citation type="journal article" date="2020" name="bioRxiv">
        <title>Comparative genomics of Chlamydomonas.</title>
        <authorList>
            <person name="Craig R.J."/>
            <person name="Hasan A.R."/>
            <person name="Ness R.W."/>
            <person name="Keightley P.D."/>
        </authorList>
    </citation>
    <scope>NUCLEOTIDE SEQUENCE</scope>
    <source>
        <strain evidence="3">CCAP 11/70</strain>
    </source>
</reference>
<dbReference type="InterPro" id="IPR052396">
    <property type="entry name" value="Meiotic_Drive_Suppr_Kinase"/>
</dbReference>
<feature type="region of interest" description="Disordered" evidence="1">
    <location>
        <begin position="711"/>
        <end position="730"/>
    </location>
</feature>
<feature type="region of interest" description="Disordered" evidence="1">
    <location>
        <begin position="385"/>
        <end position="422"/>
    </location>
</feature>
<dbReference type="AlphaFoldDB" id="A0A836BZC3"/>
<dbReference type="EMBL" id="JAEHOE010000039">
    <property type="protein sequence ID" value="KAG2493224.1"/>
    <property type="molecule type" value="Genomic_DNA"/>
</dbReference>
<name>A0A836BZC3_9CHLO</name>
<proteinExistence type="predicted"/>
<keyword evidence="4" id="KW-1185">Reference proteome</keyword>
<sequence>MAGTMLISAPTLGQATGQRGSPQAQRTTELWRHNYGSLLTRVALSRQRHVHVCKAAVLDVPGPSKRAGIALASTPSPSPSPPPSLPAFLASFHPAAPRLADSLTPSHRAAATRLSEDHDDDSSDDEAPPSPHPARALPALVLPWEGFEQTCAAFVAASASESESDTSPESSRDSAGAAWACPGPGDGAADAGAAAAGGSGAAGPVVGSEAELRAALLAGVLQPLRRAAAAAGVAAVHVGTVGPCERDVAGLVGCPDLLISDAAASRLLLPLEVKTSRDFWVEGGDLAAAYNAPGGPGEGPLASAVAQLYLYGAQVPYAVLLTDRQMFVAHREGTTLRVSRAIPLASSPAPSSSSSAPSVTAVGALFFAASLAAAWWEAPALSPQRCPSSATPSSATPSSPYTPTSTSAASAPGPDPLHGGCCLTTEELFGPGAGADPRFVPGAPGAPGGPGAGPGSFVAAGRCGVVRRGVVAGAPAAVKVVDLFNEPGALKEVQREVRYYRRLAPLQGTAIPRLLGHGFTDGGAQYYMATSLEGASLDSPRWAAAGGWPLPRPQVAAQALAALRAVQGAGVLHGDVAPRNFVFSAEQDGAPPRVLLLDFGFAQRSSRLGWTGGELAVACLAEAEREQLLLDLDALAPAAAAAAAGGLAGTAAAVAGRASADGPEAPEPEAVIAPVPEVDGGLDAMAFVPPPLAVPYVPEAPAFVEGHAPLWGAPEGEQRQTERVQGAERERPVEHAFLRSRAAAAKAPAPTLGAPAPAPCPVASALASVDLLLQTAREERKAAGALVSASAPAPAPEPEPAHAEVTAPQAQAQAQAQPEPESAGGTKYVEWWDDGFVAVQA</sequence>
<dbReference type="Gene3D" id="1.10.510.10">
    <property type="entry name" value="Transferase(Phosphotransferase) domain 1"/>
    <property type="match status" value="1"/>
</dbReference>
<feature type="domain" description="Protein kinase" evidence="2">
    <location>
        <begin position="452"/>
        <end position="805"/>
    </location>
</feature>
<feature type="region of interest" description="Disordered" evidence="1">
    <location>
        <begin position="783"/>
        <end position="828"/>
    </location>
</feature>
<feature type="compositionally biased region" description="Low complexity" evidence="1">
    <location>
        <begin position="385"/>
        <end position="412"/>
    </location>
</feature>
<dbReference type="SUPFAM" id="SSF56112">
    <property type="entry name" value="Protein kinase-like (PK-like)"/>
    <property type="match status" value="1"/>
</dbReference>
<evidence type="ECO:0000313" key="4">
    <source>
        <dbReference type="Proteomes" id="UP000612055"/>
    </source>
</evidence>
<dbReference type="InterPro" id="IPR000719">
    <property type="entry name" value="Prot_kinase_dom"/>
</dbReference>
<dbReference type="GO" id="GO:0004672">
    <property type="term" value="F:protein kinase activity"/>
    <property type="evidence" value="ECO:0007669"/>
    <property type="project" value="InterPro"/>
</dbReference>
<dbReference type="InterPro" id="IPR011009">
    <property type="entry name" value="Kinase-like_dom_sf"/>
</dbReference>
<feature type="compositionally biased region" description="Low complexity" evidence="1">
    <location>
        <begin position="783"/>
        <end position="792"/>
    </location>
</feature>
<dbReference type="SMART" id="SM00220">
    <property type="entry name" value="S_TKc"/>
    <property type="match status" value="1"/>
</dbReference>
<feature type="compositionally biased region" description="Polar residues" evidence="1">
    <location>
        <begin position="11"/>
        <end position="25"/>
    </location>
</feature>
<feature type="region of interest" description="Disordered" evidence="1">
    <location>
        <begin position="108"/>
        <end position="136"/>
    </location>
</feature>
<feature type="compositionally biased region" description="Low complexity" evidence="1">
    <location>
        <begin position="158"/>
        <end position="194"/>
    </location>
</feature>
<dbReference type="PANTHER" id="PTHR37171:SF1">
    <property type="entry name" value="SERINE_THREONINE-PROTEIN KINASE YRZF-RELATED"/>
    <property type="match status" value="1"/>
</dbReference>
<feature type="region of interest" description="Disordered" evidence="1">
    <location>
        <begin position="158"/>
        <end position="202"/>
    </location>
</feature>
<feature type="compositionally biased region" description="Pro residues" evidence="1">
    <location>
        <begin position="76"/>
        <end position="85"/>
    </location>
</feature>
<dbReference type="Proteomes" id="UP000612055">
    <property type="component" value="Unassembled WGS sequence"/>
</dbReference>
<dbReference type="PROSITE" id="PS00109">
    <property type="entry name" value="PROTEIN_KINASE_TYR"/>
    <property type="match status" value="1"/>
</dbReference>
<comment type="caution">
    <text evidence="3">The sequence shown here is derived from an EMBL/GenBank/DDBJ whole genome shotgun (WGS) entry which is preliminary data.</text>
</comment>
<dbReference type="GO" id="GO:0005524">
    <property type="term" value="F:ATP binding"/>
    <property type="evidence" value="ECO:0007669"/>
    <property type="project" value="InterPro"/>
</dbReference>
<gene>
    <name evidence="3" type="ORF">HYH03_008640</name>
</gene>
<feature type="region of interest" description="Disordered" evidence="1">
    <location>
        <begin position="1"/>
        <end position="25"/>
    </location>
</feature>
<organism evidence="3 4">
    <name type="scientific">Edaphochlamys debaryana</name>
    <dbReference type="NCBI Taxonomy" id="47281"/>
    <lineage>
        <taxon>Eukaryota</taxon>
        <taxon>Viridiplantae</taxon>
        <taxon>Chlorophyta</taxon>
        <taxon>core chlorophytes</taxon>
        <taxon>Chlorophyceae</taxon>
        <taxon>CS clade</taxon>
        <taxon>Chlamydomonadales</taxon>
        <taxon>Chlamydomonadales incertae sedis</taxon>
        <taxon>Edaphochlamys</taxon>
    </lineage>
</organism>
<evidence type="ECO:0000256" key="1">
    <source>
        <dbReference type="SAM" id="MobiDB-lite"/>
    </source>
</evidence>